<keyword evidence="2" id="KW-1133">Transmembrane helix</keyword>
<keyword evidence="2" id="KW-0472">Membrane</keyword>
<keyword evidence="2" id="KW-0812">Transmembrane</keyword>
<keyword evidence="4" id="KW-1185">Reference proteome</keyword>
<dbReference type="EMBL" id="QVIG01000001">
    <property type="protein sequence ID" value="RGD57761.1"/>
    <property type="molecule type" value="Genomic_DNA"/>
</dbReference>
<evidence type="ECO:0000256" key="2">
    <source>
        <dbReference type="SAM" id="Phobius"/>
    </source>
</evidence>
<evidence type="ECO:0000313" key="4">
    <source>
        <dbReference type="Proteomes" id="UP000263377"/>
    </source>
</evidence>
<protein>
    <submittedName>
        <fullName evidence="3">Uncharacterized protein</fullName>
    </submittedName>
</protein>
<feature type="region of interest" description="Disordered" evidence="1">
    <location>
        <begin position="98"/>
        <end position="118"/>
    </location>
</feature>
<sequence>METNAVPACPRPSDTPRWATVLGVVLAVLTALVVLGAMALATFEDSLTQHGYVKGPGTVVEPLGAGGTARYDDGLRITLGPPRREPDGSYSFTITYDNGTGEELRPGGTSPDTGVGTTGGSAAVVVRAGKAIDSGPLSTPSAFGSAPAPAPGMTFLDQAATVTALTPPLGTEQKRTVPVRVKPDKAGGPVTVEVAPKSPGFRDTAYWQFDLG</sequence>
<proteinExistence type="predicted"/>
<organism evidence="3 4">
    <name type="scientific">Kitasatospora xanthocidica</name>
    <dbReference type="NCBI Taxonomy" id="83382"/>
    <lineage>
        <taxon>Bacteria</taxon>
        <taxon>Bacillati</taxon>
        <taxon>Actinomycetota</taxon>
        <taxon>Actinomycetes</taxon>
        <taxon>Kitasatosporales</taxon>
        <taxon>Streptomycetaceae</taxon>
        <taxon>Kitasatospora</taxon>
    </lineage>
</organism>
<accession>A0A372ZPU5</accession>
<name>A0A372ZPU5_9ACTN</name>
<dbReference type="Proteomes" id="UP000263377">
    <property type="component" value="Unassembled WGS sequence"/>
</dbReference>
<comment type="caution">
    <text evidence="3">The sequence shown here is derived from an EMBL/GenBank/DDBJ whole genome shotgun (WGS) entry which is preliminary data.</text>
</comment>
<evidence type="ECO:0000313" key="3">
    <source>
        <dbReference type="EMBL" id="RGD57761.1"/>
    </source>
</evidence>
<gene>
    <name evidence="3" type="ORF">DR950_08135</name>
</gene>
<evidence type="ECO:0000256" key="1">
    <source>
        <dbReference type="SAM" id="MobiDB-lite"/>
    </source>
</evidence>
<feature type="transmembrane region" description="Helical" evidence="2">
    <location>
        <begin position="20"/>
        <end position="43"/>
    </location>
</feature>
<dbReference type="AlphaFoldDB" id="A0A372ZPU5"/>
<dbReference type="RefSeq" id="WP_117486503.1">
    <property type="nucleotide sequence ID" value="NZ_QVIG01000001.1"/>
</dbReference>
<reference evidence="3 4" key="1">
    <citation type="submission" date="2018-08" db="EMBL/GenBank/DDBJ databases">
        <title>Diversity &amp; Physiological Properties of Lignin-Decomposing Actinobacteria from Soil.</title>
        <authorList>
            <person name="Roh S.G."/>
            <person name="Kim S.B."/>
        </authorList>
    </citation>
    <scope>NUCLEOTIDE SEQUENCE [LARGE SCALE GENOMIC DNA]</scope>
    <source>
        <strain evidence="3 4">MMS17-GH009</strain>
    </source>
</reference>